<reference evidence="3" key="1">
    <citation type="submission" date="2007-05" db="EMBL/GenBank/DDBJ databases">
        <title>Complete sequence of Thermotoga petrophila RKU-1.</title>
        <authorList>
            <consortium name="US DOE Joint Genome Institute"/>
            <person name="Copeland A."/>
            <person name="Lucas S."/>
            <person name="Lapidus A."/>
            <person name="Barry K."/>
            <person name="Glavina del Rio T."/>
            <person name="Dalin E."/>
            <person name="Tice H."/>
            <person name="Pitluck S."/>
            <person name="Sims D."/>
            <person name="Brettin T."/>
            <person name="Bruce D."/>
            <person name="Detter J.C."/>
            <person name="Han C."/>
            <person name="Tapia R."/>
            <person name="Schmutz J."/>
            <person name="Larimer F."/>
            <person name="Land M."/>
            <person name="Hauser L."/>
            <person name="Kyrpides N."/>
            <person name="Mikhailova N."/>
            <person name="Nelson K."/>
            <person name="Gogarten J.P."/>
            <person name="Noll K."/>
            <person name="Richardson P."/>
        </authorList>
    </citation>
    <scope>NUCLEOTIDE SEQUENCE [LARGE SCALE GENOMIC DNA]</scope>
    <source>
        <strain evidence="3">ATCC BAA-488 / DSM 13995 / JCM 10881 / RKU-1</strain>
    </source>
</reference>
<accession>A5IJE7</accession>
<name>A5IJE7_THEP1</name>
<dbReference type="InterPro" id="IPR012454">
    <property type="entry name" value="DUF1659"/>
</dbReference>
<evidence type="ECO:0000313" key="2">
    <source>
        <dbReference type="EMBL" id="ABQ46320.1"/>
    </source>
</evidence>
<evidence type="ECO:0000259" key="1">
    <source>
        <dbReference type="Pfam" id="PF07872"/>
    </source>
</evidence>
<dbReference type="Pfam" id="PF07872">
    <property type="entry name" value="DUF1659"/>
    <property type="match status" value="1"/>
</dbReference>
<proteinExistence type="predicted"/>
<protein>
    <recommendedName>
        <fullName evidence="1">DUF1659 domain-containing protein</fullName>
    </recommendedName>
</protein>
<dbReference type="AlphaFoldDB" id="A5IJE7"/>
<evidence type="ECO:0000313" key="3">
    <source>
        <dbReference type="Proteomes" id="UP000006558"/>
    </source>
</evidence>
<dbReference type="EMBL" id="CP000702">
    <property type="protein sequence ID" value="ABQ46320.1"/>
    <property type="molecule type" value="Genomic_DNA"/>
</dbReference>
<dbReference type="STRING" id="390874.Tpet_0291"/>
<organism evidence="2 3">
    <name type="scientific">Thermotoga petrophila (strain ATCC BAA-488 / DSM 13995 / JCM 10881 / RKU-1)</name>
    <dbReference type="NCBI Taxonomy" id="390874"/>
    <lineage>
        <taxon>Bacteria</taxon>
        <taxon>Thermotogati</taxon>
        <taxon>Thermotogota</taxon>
        <taxon>Thermotogae</taxon>
        <taxon>Thermotogales</taxon>
        <taxon>Thermotogaceae</taxon>
        <taxon>Thermotoga</taxon>
    </lineage>
</organism>
<feature type="domain" description="DUF1659" evidence="1">
    <location>
        <begin position="25"/>
        <end position="86"/>
    </location>
</feature>
<reference evidence="2 3" key="2">
    <citation type="journal article" date="2009" name="Proc. Natl. Acad. Sci. U.S.A.">
        <title>On the chimeric nature, thermophilic origin, and phylogenetic placement of the Thermotogales.</title>
        <authorList>
            <person name="Zhaxybayeva O."/>
            <person name="Swithers K.S."/>
            <person name="Lapierre P."/>
            <person name="Fournier G.P."/>
            <person name="Bickhart D.M."/>
            <person name="DeBoy R.T."/>
            <person name="Nelson K.E."/>
            <person name="Nesbo C.L."/>
            <person name="Doolittle W.F."/>
            <person name="Gogarten J.P."/>
            <person name="Noll K.M."/>
        </authorList>
    </citation>
    <scope>NUCLEOTIDE SEQUENCE [LARGE SCALE GENOMIC DNA]</scope>
    <source>
        <strain evidence="3">ATCC BAA-488 / DSM 13995 / JCM 10881 / RKU-1</strain>
    </source>
</reference>
<gene>
    <name evidence="2" type="ordered locus">Tpet_0291</name>
</gene>
<sequence length="88" mass="9457">MSKTRTIIYGAAAQPTKKFTGGVIMEKALRIVWATGEVDENGNPVTRRQTISVSSNATAQDLANAVNALDSLSSYTYVSAQLVTYETI</sequence>
<dbReference type="Proteomes" id="UP000006558">
    <property type="component" value="Chromosome"/>
</dbReference>
<dbReference type="HOGENOM" id="CLU_190044_0_0_0"/>
<dbReference type="KEGG" id="tpt:Tpet_0291"/>